<protein>
    <submittedName>
        <fullName evidence="2">Uncharacterized protein</fullName>
    </submittedName>
</protein>
<feature type="region of interest" description="Disordered" evidence="1">
    <location>
        <begin position="56"/>
        <end position="76"/>
    </location>
</feature>
<dbReference type="Proteomes" id="UP000078492">
    <property type="component" value="Unassembled WGS sequence"/>
</dbReference>
<accession>A0A151J2W4</accession>
<evidence type="ECO:0000313" key="2">
    <source>
        <dbReference type="EMBL" id="KYN16555.1"/>
    </source>
</evidence>
<gene>
    <name evidence="2" type="ORF">ALC57_11188</name>
</gene>
<organism evidence="2 3">
    <name type="scientific">Trachymyrmex cornetzi</name>
    <dbReference type="NCBI Taxonomy" id="471704"/>
    <lineage>
        <taxon>Eukaryota</taxon>
        <taxon>Metazoa</taxon>
        <taxon>Ecdysozoa</taxon>
        <taxon>Arthropoda</taxon>
        <taxon>Hexapoda</taxon>
        <taxon>Insecta</taxon>
        <taxon>Pterygota</taxon>
        <taxon>Neoptera</taxon>
        <taxon>Endopterygota</taxon>
        <taxon>Hymenoptera</taxon>
        <taxon>Apocrita</taxon>
        <taxon>Aculeata</taxon>
        <taxon>Formicoidea</taxon>
        <taxon>Formicidae</taxon>
        <taxon>Myrmicinae</taxon>
        <taxon>Trachymyrmex</taxon>
    </lineage>
</organism>
<feature type="non-terminal residue" evidence="2">
    <location>
        <position position="1"/>
    </location>
</feature>
<name>A0A151J2W4_9HYME</name>
<proteinExistence type="predicted"/>
<dbReference type="EMBL" id="KQ980325">
    <property type="protein sequence ID" value="KYN16555.1"/>
    <property type="molecule type" value="Genomic_DNA"/>
</dbReference>
<reference evidence="2 3" key="1">
    <citation type="submission" date="2015-09" db="EMBL/GenBank/DDBJ databases">
        <title>Trachymyrmex cornetzi WGS genome.</title>
        <authorList>
            <person name="Nygaard S."/>
            <person name="Hu H."/>
            <person name="Boomsma J."/>
            <person name="Zhang G."/>
        </authorList>
    </citation>
    <scope>NUCLEOTIDE SEQUENCE [LARGE SCALE GENOMIC DNA]</scope>
    <source>
        <strain evidence="2">Tcor2-1</strain>
        <tissue evidence="2">Whole body</tissue>
    </source>
</reference>
<evidence type="ECO:0000256" key="1">
    <source>
        <dbReference type="SAM" id="MobiDB-lite"/>
    </source>
</evidence>
<evidence type="ECO:0000313" key="3">
    <source>
        <dbReference type="Proteomes" id="UP000078492"/>
    </source>
</evidence>
<dbReference type="AlphaFoldDB" id="A0A151J2W4"/>
<keyword evidence="3" id="KW-1185">Reference proteome</keyword>
<sequence>IVVTVPIALGGDSLLLLLGISSIFVIKVLFHNQPPVNLSLASDTFERKDRRYGRLPCTGRARRRSQSGTAPARGGTEQAVGRENICVIAFAAACGENVVTARSCQHALDDVVVTIATIDGQCFLDFRVARTDSRTPTAYGPSVRELQFFRCNYLYEPSVFNEANVLASIVGKEENNAAAILRLQ</sequence>